<dbReference type="EC" id="1.7.99.4" evidence="6"/>
<evidence type="ECO:0000256" key="4">
    <source>
        <dbReference type="ARBA" id="ARBA00023014"/>
    </source>
</evidence>
<evidence type="ECO:0000313" key="7">
    <source>
        <dbReference type="Proteomes" id="UP000007150"/>
    </source>
</evidence>
<sequence>MAQALATGADGSHFTYCRLCEAQCGLVAQVKEGRIVKVGPDRAHPVSEGHLCVKGPGMVSITYDPDRVLTPLKRTGAPGEFVPVGWDEALTDITARLKTIVDRDGGGAVGVYAGNPASFATLHYGYASAFGRALGPAKIFNALHVDTGAKNLAQELLFGSPVHWTFPDLEECDFLILLGANPMVSHMSIISEPRALHKLQAIHERGGVVVVDPRRTETARRFEHVAVRPDSDAWLLAAMLNHIFAQGLEARDVLDGRTVGWTQLRDALRPITPEIAACRCGVAADAIRDLAERFVRARTSACYGRVGTNRGRYSTLTNILIESLNVVAGRFGVAGGWVTGLSPIANPDAPPAFPAYGAQRSRIGNFPLILSYTPGGTLADEITTPGEGQMKALFVDSGNPVHSYPEGDKTAAALEQLELLVSIDFYMTETSRHADYILPAMTFYEREDLTDLWVTNATRPWVQYTPPVIEPQGEARLEYDIYDEILERMGRPSLFAALGTEERPRPGLMQAVDAMFRMGAYGDKFGRNPEGLSVARLREEFPHGARVAERVDAAASWSRVRTEDGRARLWHDVTDAELQRLLAEAAQDDSDALYLFGRRKLGSLNSWMHNVERLVRSDRPTLLMHPDDARDRRIADGARVRIATPVATLEVEAEISDDVVRGSVNYPHGWGHQGGWRRATGLPGANINLLASARPEDFEQVSGMAHLDGIKVTVAPLEGEGAAPSVMAAHAP</sequence>
<dbReference type="PANTHER" id="PTHR43742">
    <property type="entry name" value="TRIMETHYLAMINE-N-OXIDE REDUCTASE"/>
    <property type="match status" value="1"/>
</dbReference>
<dbReference type="GO" id="GO:0043546">
    <property type="term" value="F:molybdopterin cofactor binding"/>
    <property type="evidence" value="ECO:0007669"/>
    <property type="project" value="InterPro"/>
</dbReference>
<dbReference type="Proteomes" id="UP000007150">
    <property type="component" value="Chromosome 2"/>
</dbReference>
<evidence type="ECO:0000256" key="1">
    <source>
        <dbReference type="ARBA" id="ARBA00010312"/>
    </source>
</evidence>
<dbReference type="HOGENOM" id="CLU_000422_13_3_5"/>
<dbReference type="KEGG" id="sch:Sphch_3836"/>
<evidence type="ECO:0000256" key="2">
    <source>
        <dbReference type="ARBA" id="ARBA00022723"/>
    </source>
</evidence>
<dbReference type="InterPro" id="IPR006963">
    <property type="entry name" value="Mopterin_OxRdtase_4Fe-4S_dom"/>
</dbReference>
<dbReference type="InterPro" id="IPR050612">
    <property type="entry name" value="Prok_Mopterin_Oxidored"/>
</dbReference>
<dbReference type="InterPro" id="IPR006656">
    <property type="entry name" value="Mopterin_OxRdtase"/>
</dbReference>
<dbReference type="Gene3D" id="2.40.40.20">
    <property type="match status" value="1"/>
</dbReference>
<dbReference type="Pfam" id="PF04879">
    <property type="entry name" value="Molybdop_Fe4S4"/>
    <property type="match status" value="1"/>
</dbReference>
<dbReference type="GO" id="GO:0051536">
    <property type="term" value="F:iron-sulfur cluster binding"/>
    <property type="evidence" value="ECO:0007669"/>
    <property type="project" value="UniProtKB-KW"/>
</dbReference>
<dbReference type="PANTHER" id="PTHR43742:SF6">
    <property type="entry name" value="OXIDOREDUCTASE YYAE-RELATED"/>
    <property type="match status" value="1"/>
</dbReference>
<evidence type="ECO:0000313" key="6">
    <source>
        <dbReference type="EMBL" id="AEG51418.1"/>
    </source>
</evidence>
<keyword evidence="7" id="KW-1185">Reference proteome</keyword>
<dbReference type="Gene3D" id="2.20.25.90">
    <property type="entry name" value="ADC-like domains"/>
    <property type="match status" value="1"/>
</dbReference>
<feature type="domain" description="4Fe-4S Mo/W bis-MGD-type" evidence="5">
    <location>
        <begin position="10"/>
        <end position="66"/>
    </location>
</feature>
<dbReference type="SUPFAM" id="SSF53706">
    <property type="entry name" value="Formate dehydrogenase/DMSO reductase, domains 1-3"/>
    <property type="match status" value="1"/>
</dbReference>
<dbReference type="Gene3D" id="3.40.228.10">
    <property type="entry name" value="Dimethylsulfoxide Reductase, domain 2"/>
    <property type="match status" value="1"/>
</dbReference>
<dbReference type="Gene3D" id="3.40.50.740">
    <property type="match status" value="1"/>
</dbReference>
<dbReference type="GO" id="GO:0046872">
    <property type="term" value="F:metal ion binding"/>
    <property type="evidence" value="ECO:0007669"/>
    <property type="project" value="UniProtKB-KW"/>
</dbReference>
<dbReference type="InterPro" id="IPR006657">
    <property type="entry name" value="MoPterin_dinucl-bd_dom"/>
</dbReference>
<keyword evidence="6" id="KW-0560">Oxidoreductase</keyword>
<reference evidence="6 7" key="1">
    <citation type="submission" date="2011-05" db="EMBL/GenBank/DDBJ databases">
        <title>Complete sequence of chromosome 2 of Sphingobium chlorophenolicum L-1.</title>
        <authorList>
            <consortium name="US DOE Joint Genome Institute"/>
            <person name="Lucas S."/>
            <person name="Han J."/>
            <person name="Lapidus A."/>
            <person name="Cheng J.-F."/>
            <person name="Goodwin L."/>
            <person name="Pitluck S."/>
            <person name="Peters L."/>
            <person name="Daligault H."/>
            <person name="Han C."/>
            <person name="Tapia R."/>
            <person name="Land M."/>
            <person name="Hauser L."/>
            <person name="Kyrpides N."/>
            <person name="Ivanova N."/>
            <person name="Pagani I."/>
            <person name="Turner P."/>
            <person name="Copley S."/>
            <person name="Woyke T."/>
        </authorList>
    </citation>
    <scope>NUCLEOTIDE SEQUENCE [LARGE SCALE GENOMIC DNA]</scope>
    <source>
        <strain evidence="6 7">L-1</strain>
    </source>
</reference>
<evidence type="ECO:0000259" key="5">
    <source>
        <dbReference type="PROSITE" id="PS51669"/>
    </source>
</evidence>
<name>F6F1K2_SPHCR</name>
<protein>
    <submittedName>
        <fullName evidence="6">Nitrate reductase</fullName>
        <ecNumber evidence="6">1.7.99.4</ecNumber>
    </submittedName>
</protein>
<dbReference type="STRING" id="690566.Sphch_3836"/>
<dbReference type="InterPro" id="IPR009010">
    <property type="entry name" value="Asp_de-COase-like_dom_sf"/>
</dbReference>
<gene>
    <name evidence="6" type="ORF">Sphch_3836</name>
</gene>
<keyword evidence="3" id="KW-0408">Iron</keyword>
<keyword evidence="4" id="KW-0411">Iron-sulfur</keyword>
<keyword evidence="2" id="KW-0479">Metal-binding</keyword>
<dbReference type="GO" id="GO:0016491">
    <property type="term" value="F:oxidoreductase activity"/>
    <property type="evidence" value="ECO:0007669"/>
    <property type="project" value="UniProtKB-KW"/>
</dbReference>
<dbReference type="EMBL" id="CP002799">
    <property type="protein sequence ID" value="AEG51418.1"/>
    <property type="molecule type" value="Genomic_DNA"/>
</dbReference>
<dbReference type="SUPFAM" id="SSF50692">
    <property type="entry name" value="ADC-like"/>
    <property type="match status" value="1"/>
</dbReference>
<organism evidence="6 7">
    <name type="scientific">Sphingobium chlorophenolicum L-1</name>
    <dbReference type="NCBI Taxonomy" id="690566"/>
    <lineage>
        <taxon>Bacteria</taxon>
        <taxon>Pseudomonadati</taxon>
        <taxon>Pseudomonadota</taxon>
        <taxon>Alphaproteobacteria</taxon>
        <taxon>Sphingomonadales</taxon>
        <taxon>Sphingomonadaceae</taxon>
        <taxon>Sphingobium</taxon>
    </lineage>
</organism>
<dbReference type="Pfam" id="PF01568">
    <property type="entry name" value="Molydop_binding"/>
    <property type="match status" value="1"/>
</dbReference>
<dbReference type="PROSITE" id="PS51669">
    <property type="entry name" value="4FE4S_MOW_BIS_MGD"/>
    <property type="match status" value="1"/>
</dbReference>
<proteinExistence type="inferred from homology"/>
<dbReference type="SMART" id="SM00926">
    <property type="entry name" value="Molybdop_Fe4S4"/>
    <property type="match status" value="1"/>
</dbReference>
<evidence type="ECO:0000256" key="3">
    <source>
        <dbReference type="ARBA" id="ARBA00023004"/>
    </source>
</evidence>
<comment type="similarity">
    <text evidence="1">Belongs to the prokaryotic molybdopterin-containing oxidoreductase family.</text>
</comment>
<dbReference type="RefSeq" id="WP_013849642.1">
    <property type="nucleotide sequence ID" value="NC_015594.1"/>
</dbReference>
<dbReference type="Pfam" id="PF00384">
    <property type="entry name" value="Molybdopterin"/>
    <property type="match status" value="1"/>
</dbReference>
<dbReference type="AlphaFoldDB" id="F6F1K2"/>
<accession>F6F1K2</accession>